<gene>
    <name evidence="9" type="ORF">A2U01_0027398</name>
</gene>
<dbReference type="Pfam" id="PF17917">
    <property type="entry name" value="RT_RNaseH"/>
    <property type="match status" value="1"/>
</dbReference>
<feature type="domain" description="Reverse transcriptase RNase H-like" evidence="8">
    <location>
        <begin position="112"/>
        <end position="150"/>
    </location>
</feature>
<feature type="non-terminal residue" evidence="9">
    <location>
        <position position="1"/>
    </location>
</feature>
<evidence type="ECO:0000256" key="4">
    <source>
        <dbReference type="ARBA" id="ARBA00022759"/>
    </source>
</evidence>
<sequence length="164" mass="18937">CNASATFQRCMMTLFSDLIESALEVFMDDFSVFGESFQECLDNLELVLIRCQESNLVLNWKKCHFMVNEEIVLAHRISKKGLEVEVIEKLPPATNIKGIRSFLGHAGFSRRRDRVFHSIYYASRTLNEAQLNYTTTEKELLAVVFAFDNHEARHQIPMCRIVLS</sequence>
<dbReference type="InterPro" id="IPR043502">
    <property type="entry name" value="DNA/RNA_pol_sf"/>
</dbReference>
<evidence type="ECO:0000256" key="3">
    <source>
        <dbReference type="ARBA" id="ARBA00022722"/>
    </source>
</evidence>
<keyword evidence="10" id="KW-1185">Reference proteome</keyword>
<dbReference type="SUPFAM" id="SSF56672">
    <property type="entry name" value="DNA/RNA polymerases"/>
    <property type="match status" value="1"/>
</dbReference>
<dbReference type="InterPro" id="IPR043128">
    <property type="entry name" value="Rev_trsase/Diguanyl_cyclase"/>
</dbReference>
<dbReference type="GO" id="GO:0003964">
    <property type="term" value="F:RNA-directed DNA polymerase activity"/>
    <property type="evidence" value="ECO:0007669"/>
    <property type="project" value="UniProtKB-KW"/>
</dbReference>
<dbReference type="Gene3D" id="3.30.70.270">
    <property type="match status" value="1"/>
</dbReference>
<dbReference type="Proteomes" id="UP000265520">
    <property type="component" value="Unassembled WGS sequence"/>
</dbReference>
<keyword evidence="3" id="KW-0540">Nuclease</keyword>
<evidence type="ECO:0000256" key="5">
    <source>
        <dbReference type="ARBA" id="ARBA00022801"/>
    </source>
</evidence>
<evidence type="ECO:0000256" key="2">
    <source>
        <dbReference type="ARBA" id="ARBA00022695"/>
    </source>
</evidence>
<keyword evidence="1" id="KW-0808">Transferase</keyword>
<name>A0A392P4H3_9FABA</name>
<keyword evidence="2" id="KW-0548">Nucleotidyltransferase</keyword>
<keyword evidence="5" id="KW-0378">Hydrolase</keyword>
<proteinExistence type="predicted"/>
<feature type="domain" description="Reverse transcriptase" evidence="7">
    <location>
        <begin position="2"/>
        <end position="67"/>
    </location>
</feature>
<evidence type="ECO:0000313" key="9">
    <source>
        <dbReference type="EMBL" id="MCI06339.1"/>
    </source>
</evidence>
<dbReference type="PANTHER" id="PTHR33064">
    <property type="entry name" value="POL PROTEIN"/>
    <property type="match status" value="1"/>
</dbReference>
<evidence type="ECO:0000256" key="1">
    <source>
        <dbReference type="ARBA" id="ARBA00022679"/>
    </source>
</evidence>
<evidence type="ECO:0000259" key="8">
    <source>
        <dbReference type="Pfam" id="PF17917"/>
    </source>
</evidence>
<evidence type="ECO:0000313" key="10">
    <source>
        <dbReference type="Proteomes" id="UP000265520"/>
    </source>
</evidence>
<keyword evidence="4" id="KW-0255">Endonuclease</keyword>
<evidence type="ECO:0008006" key="11">
    <source>
        <dbReference type="Google" id="ProtNLM"/>
    </source>
</evidence>
<dbReference type="InterPro" id="IPR000477">
    <property type="entry name" value="RT_dom"/>
</dbReference>
<dbReference type="PANTHER" id="PTHR33064:SF39">
    <property type="match status" value="1"/>
</dbReference>
<keyword evidence="6" id="KW-0695">RNA-directed DNA polymerase</keyword>
<protein>
    <recommendedName>
        <fullName evidence="11">Reverse transcriptase domain-containing protein</fullName>
    </recommendedName>
</protein>
<dbReference type="Pfam" id="PF00078">
    <property type="entry name" value="RVT_1"/>
    <property type="match status" value="1"/>
</dbReference>
<reference evidence="9 10" key="1">
    <citation type="journal article" date="2018" name="Front. Plant Sci.">
        <title>Red Clover (Trifolium pratense) and Zigzag Clover (T. medium) - A Picture of Genomic Similarities and Differences.</title>
        <authorList>
            <person name="Dluhosova J."/>
            <person name="Istvanek J."/>
            <person name="Nedelnik J."/>
            <person name="Repkova J."/>
        </authorList>
    </citation>
    <scope>NUCLEOTIDE SEQUENCE [LARGE SCALE GENOMIC DNA]</scope>
    <source>
        <strain evidence="10">cv. 10/8</strain>
        <tissue evidence="9">Leaf</tissue>
    </source>
</reference>
<dbReference type="EMBL" id="LXQA010061533">
    <property type="protein sequence ID" value="MCI06339.1"/>
    <property type="molecule type" value="Genomic_DNA"/>
</dbReference>
<evidence type="ECO:0000256" key="6">
    <source>
        <dbReference type="ARBA" id="ARBA00022918"/>
    </source>
</evidence>
<dbReference type="InterPro" id="IPR041373">
    <property type="entry name" value="RT_RNaseH"/>
</dbReference>
<comment type="caution">
    <text evidence="9">The sequence shown here is derived from an EMBL/GenBank/DDBJ whole genome shotgun (WGS) entry which is preliminary data.</text>
</comment>
<organism evidence="9 10">
    <name type="scientific">Trifolium medium</name>
    <dbReference type="NCBI Taxonomy" id="97028"/>
    <lineage>
        <taxon>Eukaryota</taxon>
        <taxon>Viridiplantae</taxon>
        <taxon>Streptophyta</taxon>
        <taxon>Embryophyta</taxon>
        <taxon>Tracheophyta</taxon>
        <taxon>Spermatophyta</taxon>
        <taxon>Magnoliopsida</taxon>
        <taxon>eudicotyledons</taxon>
        <taxon>Gunneridae</taxon>
        <taxon>Pentapetalae</taxon>
        <taxon>rosids</taxon>
        <taxon>fabids</taxon>
        <taxon>Fabales</taxon>
        <taxon>Fabaceae</taxon>
        <taxon>Papilionoideae</taxon>
        <taxon>50 kb inversion clade</taxon>
        <taxon>NPAAA clade</taxon>
        <taxon>Hologalegina</taxon>
        <taxon>IRL clade</taxon>
        <taxon>Trifolieae</taxon>
        <taxon>Trifolium</taxon>
    </lineage>
</organism>
<evidence type="ECO:0000259" key="7">
    <source>
        <dbReference type="Pfam" id="PF00078"/>
    </source>
</evidence>
<dbReference type="CDD" id="cd01647">
    <property type="entry name" value="RT_LTR"/>
    <property type="match status" value="1"/>
</dbReference>
<dbReference type="GO" id="GO:0016787">
    <property type="term" value="F:hydrolase activity"/>
    <property type="evidence" value="ECO:0007669"/>
    <property type="project" value="UniProtKB-KW"/>
</dbReference>
<dbReference type="AlphaFoldDB" id="A0A392P4H3"/>
<dbReference type="GO" id="GO:0004519">
    <property type="term" value="F:endonuclease activity"/>
    <property type="evidence" value="ECO:0007669"/>
    <property type="project" value="UniProtKB-KW"/>
</dbReference>
<accession>A0A392P4H3</accession>
<dbReference type="InterPro" id="IPR051320">
    <property type="entry name" value="Viral_Replic_Matur_Polypro"/>
</dbReference>